<sequence>MWAGPDPIIPHHTPLEPTNTTAGTSEAVPGSLESDKPPVTENSPLRQHHWHTLPPDHHVRSQCTMADEEQPPPRKVGSLRDRIAQFEKKPETTSAPPPARPAPKQWAWKAKQEAAVAAGPPTTPPSGSSPEKPAPSAHERSPSPPPQRPAFSSNDAREAIAGGMGSLKERMAALQGRNIGGMAPAAKPKKIVIEREEPKEDEQAEPAQDEDEEEQARRARLAERMAKARCA</sequence>
<keyword evidence="3" id="KW-1185">Reference proteome</keyword>
<proteinExistence type="predicted"/>
<dbReference type="HOGENOM" id="CLU_1200508_0_0_1"/>
<dbReference type="Proteomes" id="UP000011668">
    <property type="component" value="Unassembled WGS sequence"/>
</dbReference>
<dbReference type="AlphaFoldDB" id="L8WN05"/>
<dbReference type="EMBL" id="AFRT01002245">
    <property type="protein sequence ID" value="ELU38172.1"/>
    <property type="molecule type" value="Genomic_DNA"/>
</dbReference>
<feature type="compositionally biased region" description="Acidic residues" evidence="1">
    <location>
        <begin position="199"/>
        <end position="214"/>
    </location>
</feature>
<name>L8WN05_THACA</name>
<feature type="compositionally biased region" description="Low complexity" evidence="1">
    <location>
        <begin position="102"/>
        <end position="130"/>
    </location>
</feature>
<evidence type="ECO:0000256" key="1">
    <source>
        <dbReference type="SAM" id="MobiDB-lite"/>
    </source>
</evidence>
<accession>L8WN05</accession>
<evidence type="ECO:0000313" key="3">
    <source>
        <dbReference type="Proteomes" id="UP000011668"/>
    </source>
</evidence>
<dbReference type="OrthoDB" id="2804637at2759"/>
<gene>
    <name evidence="2" type="ORF">AG1IA_07799</name>
</gene>
<protein>
    <submittedName>
        <fullName evidence="2">Uncharacterized protein</fullName>
    </submittedName>
</protein>
<feature type="compositionally biased region" description="Basic and acidic residues" evidence="1">
    <location>
        <begin position="78"/>
        <end position="91"/>
    </location>
</feature>
<feature type="compositionally biased region" description="Basic and acidic residues" evidence="1">
    <location>
        <begin position="215"/>
        <end position="231"/>
    </location>
</feature>
<feature type="region of interest" description="Disordered" evidence="1">
    <location>
        <begin position="1"/>
        <end position="231"/>
    </location>
</feature>
<reference evidence="2 3" key="1">
    <citation type="journal article" date="2013" name="Nat. Commun.">
        <title>The evolution and pathogenic mechanisms of the rice sheath blight pathogen.</title>
        <authorList>
            <person name="Zheng A."/>
            <person name="Lin R."/>
            <person name="Xu L."/>
            <person name="Qin P."/>
            <person name="Tang C."/>
            <person name="Ai P."/>
            <person name="Zhang D."/>
            <person name="Liu Y."/>
            <person name="Sun Z."/>
            <person name="Feng H."/>
            <person name="Wang Y."/>
            <person name="Chen Y."/>
            <person name="Liang X."/>
            <person name="Fu R."/>
            <person name="Li Q."/>
            <person name="Zhang J."/>
            <person name="Yu X."/>
            <person name="Xie Z."/>
            <person name="Ding L."/>
            <person name="Guan P."/>
            <person name="Tang J."/>
            <person name="Liang Y."/>
            <person name="Wang S."/>
            <person name="Deng Q."/>
            <person name="Li S."/>
            <person name="Zhu J."/>
            <person name="Wang L."/>
            <person name="Liu H."/>
            <person name="Li P."/>
        </authorList>
    </citation>
    <scope>NUCLEOTIDE SEQUENCE [LARGE SCALE GENOMIC DNA]</scope>
    <source>
        <strain evidence="3">AG-1 IA</strain>
    </source>
</reference>
<dbReference type="STRING" id="983506.L8WN05"/>
<evidence type="ECO:0000313" key="2">
    <source>
        <dbReference type="EMBL" id="ELU38172.1"/>
    </source>
</evidence>
<organism evidence="2 3">
    <name type="scientific">Thanatephorus cucumeris (strain AG1-IA)</name>
    <name type="common">Rice sheath blight fungus</name>
    <name type="synonym">Rhizoctonia solani</name>
    <dbReference type="NCBI Taxonomy" id="983506"/>
    <lineage>
        <taxon>Eukaryota</taxon>
        <taxon>Fungi</taxon>
        <taxon>Dikarya</taxon>
        <taxon>Basidiomycota</taxon>
        <taxon>Agaricomycotina</taxon>
        <taxon>Agaricomycetes</taxon>
        <taxon>Cantharellales</taxon>
        <taxon>Ceratobasidiaceae</taxon>
        <taxon>Rhizoctonia</taxon>
        <taxon>Rhizoctonia solani AG-1</taxon>
    </lineage>
</organism>
<comment type="caution">
    <text evidence="2">The sequence shown here is derived from an EMBL/GenBank/DDBJ whole genome shotgun (WGS) entry which is preliminary data.</text>
</comment>